<evidence type="ECO:0000256" key="1">
    <source>
        <dbReference type="ARBA" id="ARBA00001561"/>
    </source>
</evidence>
<keyword evidence="5" id="KW-0472">Membrane</keyword>
<feature type="domain" description="N-acetylmuramoyl-L-alanine amidase" evidence="6">
    <location>
        <begin position="20"/>
        <end position="191"/>
    </location>
</feature>
<gene>
    <name evidence="7" type="ORF">F7D13_07020</name>
</gene>
<name>A0ABX6EGJ3_9HYPH</name>
<accession>A0ABX6EGJ3</accession>
<dbReference type="InterPro" id="IPR002502">
    <property type="entry name" value="Amidase_domain"/>
</dbReference>
<evidence type="ECO:0000259" key="6">
    <source>
        <dbReference type="SMART" id="SM00644"/>
    </source>
</evidence>
<comment type="catalytic activity">
    <reaction evidence="1">
        <text>Hydrolyzes the link between N-acetylmuramoyl residues and L-amino acid residues in certain cell-wall glycopeptides.</text>
        <dbReference type="EC" id="3.5.1.28"/>
    </reaction>
</comment>
<evidence type="ECO:0000256" key="2">
    <source>
        <dbReference type="ARBA" id="ARBA00011901"/>
    </source>
</evidence>
<protein>
    <recommendedName>
        <fullName evidence="2">N-acetylmuramoyl-L-alanine amidase</fullName>
        <ecNumber evidence="2">3.5.1.28</ecNumber>
    </recommendedName>
</protein>
<dbReference type="EC" id="3.5.1.28" evidence="2"/>
<keyword evidence="3" id="KW-0378">Hydrolase</keyword>
<sequence>MTFSIRNHVLHHGGAPVAQARTPNAGAAGSLRSPTLLVMHYTAGFTGASAIVTLTSRARKASAHLVIDRDGTVTQLAPFNVVTWHAGASKWKGRSGCNSFSIGIELVNCGPVKVRADKKLFPEVAPSKTIDPKDCAAARHPNGEDTPFWQIYPEPQMEAAIAVARAICETYGIKDIAGHYDIAPTRKRDPGPAFNMLSFKSAVFGRDDGEQETVRIATKKGVVDKPREEITAQDLLANGSQTIQAATIVKRAAATVLTAGGLTAGSVASDPNEALQQAQTTAQSISDTATAVSNARDSVSALSDIWHWLGTHWIVALAVFCFVVILVAAYYALRGASTVIERRVDDGRSGANVGRL</sequence>
<evidence type="ECO:0000313" key="8">
    <source>
        <dbReference type="Proteomes" id="UP000424673"/>
    </source>
</evidence>
<dbReference type="CDD" id="cd06583">
    <property type="entry name" value="PGRP"/>
    <property type="match status" value="1"/>
</dbReference>
<proteinExistence type="predicted"/>
<dbReference type="RefSeq" id="WP_154451580.1">
    <property type="nucleotide sequence ID" value="NZ_CP044328.1"/>
</dbReference>
<keyword evidence="5" id="KW-1133">Transmembrane helix</keyword>
<keyword evidence="5" id="KW-0812">Transmembrane</keyword>
<dbReference type="PANTHER" id="PTHR30417">
    <property type="entry name" value="N-ACETYLMURAMOYL-L-ALANINE AMIDASE AMID"/>
    <property type="match status" value="1"/>
</dbReference>
<evidence type="ECO:0000256" key="5">
    <source>
        <dbReference type="SAM" id="Phobius"/>
    </source>
</evidence>
<keyword evidence="4" id="KW-0961">Cell wall biogenesis/degradation</keyword>
<evidence type="ECO:0000256" key="3">
    <source>
        <dbReference type="ARBA" id="ARBA00022801"/>
    </source>
</evidence>
<feature type="transmembrane region" description="Helical" evidence="5">
    <location>
        <begin position="305"/>
        <end position="333"/>
    </location>
</feature>
<evidence type="ECO:0000256" key="4">
    <source>
        <dbReference type="ARBA" id="ARBA00023316"/>
    </source>
</evidence>
<dbReference type="Proteomes" id="UP000424673">
    <property type="component" value="Chromosome"/>
</dbReference>
<dbReference type="PANTHER" id="PTHR30417:SF1">
    <property type="entry name" value="N-ACETYLMURAMOYL-L-ALANINE AMIDASE AMID"/>
    <property type="match status" value="1"/>
</dbReference>
<organism evidence="7 8">
    <name type="scientific">Methylocystis rosea</name>
    <dbReference type="NCBI Taxonomy" id="173366"/>
    <lineage>
        <taxon>Bacteria</taxon>
        <taxon>Pseudomonadati</taxon>
        <taxon>Pseudomonadota</taxon>
        <taxon>Alphaproteobacteria</taxon>
        <taxon>Hyphomicrobiales</taxon>
        <taxon>Methylocystaceae</taxon>
        <taxon>Methylocystis</taxon>
    </lineage>
</organism>
<dbReference type="Gene3D" id="3.40.80.10">
    <property type="entry name" value="Peptidoglycan recognition protein-like"/>
    <property type="match status" value="1"/>
</dbReference>
<dbReference type="EMBL" id="CP044328">
    <property type="protein sequence ID" value="QGM93794.1"/>
    <property type="molecule type" value="Genomic_DNA"/>
</dbReference>
<dbReference type="SMART" id="SM00644">
    <property type="entry name" value="Ami_2"/>
    <property type="match status" value="1"/>
</dbReference>
<dbReference type="SUPFAM" id="SSF55846">
    <property type="entry name" value="N-acetylmuramoyl-L-alanine amidase-like"/>
    <property type="match status" value="1"/>
</dbReference>
<dbReference type="InterPro" id="IPR036505">
    <property type="entry name" value="Amidase/PGRP_sf"/>
</dbReference>
<keyword evidence="8" id="KW-1185">Reference proteome</keyword>
<reference evidence="7 8" key="2">
    <citation type="journal article" date="2021" name="AMB Express">
        <title>Isolation and characterisation of Methylocystis spp. for poly-3-hydroxybutyrate production using waste methane feedstocks.</title>
        <authorList>
            <person name="Rumah B.L."/>
            <person name="Stead C.E."/>
            <person name="Claxton Stevens B.H."/>
            <person name="Minton N.P."/>
            <person name="Grosse-Honebrink A."/>
            <person name="Zhang Y."/>
        </authorList>
    </citation>
    <scope>NUCLEOTIDE SEQUENCE [LARGE SCALE GENOMIC DNA]</scope>
    <source>
        <strain evidence="7 8">BRCS1</strain>
    </source>
</reference>
<dbReference type="InterPro" id="IPR051206">
    <property type="entry name" value="NAMLAA_amidase_2"/>
</dbReference>
<reference evidence="8" key="1">
    <citation type="submission" date="2019-09" db="EMBL/GenBank/DDBJ databases">
        <title>Isolation and complete genome sequencing of Methylocystis species.</title>
        <authorList>
            <person name="Rumah B.L."/>
            <person name="Stead C.E."/>
            <person name="Stevens B.C."/>
            <person name="Minton N.P."/>
            <person name="Grosse-Honebrink A."/>
            <person name="Zhang Y."/>
        </authorList>
    </citation>
    <scope>NUCLEOTIDE SEQUENCE [LARGE SCALE GENOMIC DNA]</scope>
    <source>
        <strain evidence="8">BRCS1</strain>
    </source>
</reference>
<dbReference type="Pfam" id="PF01510">
    <property type="entry name" value="Amidase_2"/>
    <property type="match status" value="1"/>
</dbReference>
<evidence type="ECO:0000313" key="7">
    <source>
        <dbReference type="EMBL" id="QGM93794.1"/>
    </source>
</evidence>